<dbReference type="PANTHER" id="PTHR43375:SF1">
    <property type="entry name" value="OROTIDINE 5'-PHOSPHATE DECARBOXYLASE"/>
    <property type="match status" value="1"/>
</dbReference>
<evidence type="ECO:0000256" key="4">
    <source>
        <dbReference type="ARBA" id="ARBA00022975"/>
    </source>
</evidence>
<evidence type="ECO:0000256" key="7">
    <source>
        <dbReference type="NCBIfam" id="TIGR02127"/>
    </source>
</evidence>
<dbReference type="InterPro" id="IPR011060">
    <property type="entry name" value="RibuloseP-bd_barrel"/>
</dbReference>
<dbReference type="PROSITE" id="PS00156">
    <property type="entry name" value="OMPDECASE"/>
    <property type="match status" value="1"/>
</dbReference>
<dbReference type="NCBIfam" id="TIGR02127">
    <property type="entry name" value="pyrF_sub2"/>
    <property type="match status" value="1"/>
</dbReference>
<keyword evidence="5" id="KW-0456">Lyase</keyword>
<dbReference type="SMART" id="SM00934">
    <property type="entry name" value="OMPdecase"/>
    <property type="match status" value="1"/>
</dbReference>
<dbReference type="Pfam" id="PF00215">
    <property type="entry name" value="OMPdecase"/>
    <property type="match status" value="1"/>
</dbReference>
<comment type="pathway">
    <text evidence="1">Pyrimidine metabolism; UMP biosynthesis via de novo pathway; UMP from orotate: step 2/2.</text>
</comment>
<dbReference type="Proteomes" id="UP000177941">
    <property type="component" value="Unassembled WGS sequence"/>
</dbReference>
<evidence type="ECO:0000313" key="9">
    <source>
        <dbReference type="EMBL" id="OGY35195.1"/>
    </source>
</evidence>
<proteinExistence type="inferred from homology"/>
<comment type="caution">
    <text evidence="9">The sequence shown here is derived from an EMBL/GenBank/DDBJ whole genome shotgun (WGS) entry which is preliminary data.</text>
</comment>
<dbReference type="EMBL" id="MHHS01000051">
    <property type="protein sequence ID" value="OGY35195.1"/>
    <property type="molecule type" value="Genomic_DNA"/>
</dbReference>
<gene>
    <name evidence="9" type="ORF">A3E36_00555</name>
</gene>
<dbReference type="SUPFAM" id="SSF51366">
    <property type="entry name" value="Ribulose-phoshate binding barrel"/>
    <property type="match status" value="1"/>
</dbReference>
<dbReference type="GO" id="GO:0006207">
    <property type="term" value="P:'de novo' pyrimidine nucleobase biosynthetic process"/>
    <property type="evidence" value="ECO:0007669"/>
    <property type="project" value="InterPro"/>
</dbReference>
<evidence type="ECO:0000256" key="1">
    <source>
        <dbReference type="ARBA" id="ARBA00004861"/>
    </source>
</evidence>
<evidence type="ECO:0000256" key="5">
    <source>
        <dbReference type="ARBA" id="ARBA00023239"/>
    </source>
</evidence>
<accession>A0A1G1X590</accession>
<keyword evidence="4" id="KW-0665">Pyrimidine biosynthesis</keyword>
<evidence type="ECO:0000256" key="6">
    <source>
        <dbReference type="ARBA" id="ARBA00049157"/>
    </source>
</evidence>
<name>A0A1G1X590_9BACT</name>
<evidence type="ECO:0000256" key="2">
    <source>
        <dbReference type="ARBA" id="ARBA00008847"/>
    </source>
</evidence>
<dbReference type="AlphaFoldDB" id="A0A1G1X590"/>
<feature type="domain" description="Orotidine 5'-phosphate decarboxylase" evidence="8">
    <location>
        <begin position="18"/>
        <end position="258"/>
    </location>
</feature>
<comment type="similarity">
    <text evidence="2">Belongs to the OMP decarboxylase family. Type 2 subfamily.</text>
</comment>
<evidence type="ECO:0000259" key="8">
    <source>
        <dbReference type="SMART" id="SM00934"/>
    </source>
</evidence>
<sequence>MATAKEMLYQRMIQHNTLLCCGLDPDLHRLPAEVFSQKGTDEEKTLQFLQGVVDVTAEHVCAYKVQKAFFDLLPGGHDVLKSIIAYTHTNYAGIPVIVDCKVGDIDNTMAAYIENILDAMGADGIVVNPYMGDDVLQPVAKLSDKLVVVLVRTSNPGSSIVQDALMIDGRALWQHILDLVVNRWSTNGNMVVVLSATAGMDLAAVRTTIPDNTPILLAGVGAQGGSYADLRSLLNSQKSGVFVNSSRAVLYPDNPIGIPWGEAIRNVAIELKAKLNEQRR</sequence>
<evidence type="ECO:0000256" key="3">
    <source>
        <dbReference type="ARBA" id="ARBA00022793"/>
    </source>
</evidence>
<dbReference type="GO" id="GO:0004590">
    <property type="term" value="F:orotidine-5'-phosphate decarboxylase activity"/>
    <property type="evidence" value="ECO:0007669"/>
    <property type="project" value="UniProtKB-UniRule"/>
</dbReference>
<dbReference type="InterPro" id="IPR018089">
    <property type="entry name" value="OMPdecase_AS"/>
</dbReference>
<dbReference type="Gene3D" id="3.20.20.70">
    <property type="entry name" value="Aldolase class I"/>
    <property type="match status" value="1"/>
</dbReference>
<evidence type="ECO:0000313" key="10">
    <source>
        <dbReference type="Proteomes" id="UP000177941"/>
    </source>
</evidence>
<dbReference type="InterPro" id="IPR001754">
    <property type="entry name" value="OMPdeCOase_dom"/>
</dbReference>
<dbReference type="CDD" id="cd04725">
    <property type="entry name" value="OMP_decarboxylase_like"/>
    <property type="match status" value="1"/>
</dbReference>
<dbReference type="InterPro" id="IPR013785">
    <property type="entry name" value="Aldolase_TIM"/>
</dbReference>
<dbReference type="UniPathway" id="UPA00070">
    <property type="reaction ID" value="UER00120"/>
</dbReference>
<comment type="catalytic activity">
    <reaction evidence="6">
        <text>orotidine 5'-phosphate + H(+) = UMP + CO2</text>
        <dbReference type="Rhea" id="RHEA:11596"/>
        <dbReference type="ChEBI" id="CHEBI:15378"/>
        <dbReference type="ChEBI" id="CHEBI:16526"/>
        <dbReference type="ChEBI" id="CHEBI:57538"/>
        <dbReference type="ChEBI" id="CHEBI:57865"/>
        <dbReference type="EC" id="4.1.1.23"/>
    </reaction>
</comment>
<keyword evidence="3" id="KW-0210">Decarboxylase</keyword>
<protein>
    <recommendedName>
        <fullName evidence="7">Orotidine-5'-phosphate decarboxylase</fullName>
        <ecNumber evidence="7">4.1.1.23</ecNumber>
    </recommendedName>
</protein>
<dbReference type="PANTHER" id="PTHR43375">
    <property type="entry name" value="OROTIDINE 5'-PHOSPHATE DECARBOXYLASE"/>
    <property type="match status" value="1"/>
</dbReference>
<organism evidence="9 10">
    <name type="scientific">Candidatus Andersenbacteria bacterium RIFCSPHIGHO2_12_FULL_45_11b</name>
    <dbReference type="NCBI Taxonomy" id="1797282"/>
    <lineage>
        <taxon>Bacteria</taxon>
        <taxon>Candidatus Anderseniibacteriota</taxon>
    </lineage>
</organism>
<dbReference type="EC" id="4.1.1.23" evidence="7"/>
<dbReference type="GO" id="GO:0044205">
    <property type="term" value="P:'de novo' UMP biosynthetic process"/>
    <property type="evidence" value="ECO:0007669"/>
    <property type="project" value="UniProtKB-UniPathway"/>
</dbReference>
<reference evidence="9 10" key="1">
    <citation type="journal article" date="2016" name="Nat. Commun.">
        <title>Thousands of microbial genomes shed light on interconnected biogeochemical processes in an aquifer system.</title>
        <authorList>
            <person name="Anantharaman K."/>
            <person name="Brown C.T."/>
            <person name="Hug L.A."/>
            <person name="Sharon I."/>
            <person name="Castelle C.J."/>
            <person name="Probst A.J."/>
            <person name="Thomas B.C."/>
            <person name="Singh A."/>
            <person name="Wilkins M.J."/>
            <person name="Karaoz U."/>
            <person name="Brodie E.L."/>
            <person name="Williams K.H."/>
            <person name="Hubbard S.S."/>
            <person name="Banfield J.F."/>
        </authorList>
    </citation>
    <scope>NUCLEOTIDE SEQUENCE [LARGE SCALE GENOMIC DNA]</scope>
</reference>
<dbReference type="InterPro" id="IPR011995">
    <property type="entry name" value="OMPdecase_type-2"/>
</dbReference>